<proteinExistence type="inferred from homology"/>
<feature type="domain" description="DUF1731" evidence="3">
    <location>
        <begin position="241"/>
        <end position="287"/>
    </location>
</feature>
<dbReference type="PANTHER" id="PTHR11092">
    <property type="entry name" value="SUGAR NUCLEOTIDE EPIMERASE RELATED"/>
    <property type="match status" value="1"/>
</dbReference>
<dbReference type="NCBIfam" id="TIGR01777">
    <property type="entry name" value="yfcH"/>
    <property type="match status" value="1"/>
</dbReference>
<sequence length="289" mass="32362">MKKILLTGGTGLVGSRLIESADYEFYILTRSDKEDSRNVRYINWTNDDYLSSIPEVDLIINLAGASLSKRWTQAHKEAIVDSRVESTKKLGAIIERQQKKPFLISASAVGYYPPAKHLTYTEAHYFEAFDFLSKTVHLWEQAAAQLDVPTAYCRFGVIFSNQGGALPLMVKPYQLYLGGNIGDGQQVYSWIHIDDLIRALLFIYDQQLTGVYNCTAPQPATQEEVGKAIAEVLHKPHLIPVPETMLKTLLGEQAVMVTEGQRVLPDKLTAAGFRFNYPTIKEAITNLYG</sequence>
<evidence type="ECO:0000259" key="3">
    <source>
        <dbReference type="Pfam" id="PF08338"/>
    </source>
</evidence>
<evidence type="ECO:0000313" key="5">
    <source>
        <dbReference type="Proteomes" id="UP000294843"/>
    </source>
</evidence>
<evidence type="ECO:0000313" key="4">
    <source>
        <dbReference type="EMBL" id="TDM14229.1"/>
    </source>
</evidence>
<dbReference type="Gene3D" id="3.40.50.720">
    <property type="entry name" value="NAD(P)-binding Rossmann-like Domain"/>
    <property type="match status" value="1"/>
</dbReference>
<dbReference type="AlphaFoldDB" id="A0A4R6BZS6"/>
<dbReference type="Proteomes" id="UP000294843">
    <property type="component" value="Unassembled WGS sequence"/>
</dbReference>
<dbReference type="EMBL" id="SCWF01000005">
    <property type="protein sequence ID" value="TDM14229.1"/>
    <property type="molecule type" value="Genomic_DNA"/>
</dbReference>
<keyword evidence="5" id="KW-1185">Reference proteome</keyword>
<reference evidence="4 5" key="1">
    <citation type="submission" date="2019-01" db="EMBL/GenBank/DDBJ databases">
        <title>Draft genome sequences of the type strains of six Macrococcus species.</title>
        <authorList>
            <person name="Mazhar S."/>
            <person name="Altermann E."/>
            <person name="Hill C."/>
            <person name="Mcauliffe O."/>
        </authorList>
    </citation>
    <scope>NUCLEOTIDE SEQUENCE [LARGE SCALE GENOMIC DNA]</scope>
    <source>
        <strain evidence="4 5">ATCC 51825</strain>
    </source>
</reference>
<gene>
    <name evidence="4" type="ORF">ERX55_06550</name>
</gene>
<dbReference type="Pfam" id="PF08338">
    <property type="entry name" value="DUF1731"/>
    <property type="match status" value="1"/>
</dbReference>
<protein>
    <submittedName>
        <fullName evidence="4">TIGR01777 family protein</fullName>
    </submittedName>
</protein>
<accession>A0A4R6BZS6</accession>
<evidence type="ECO:0000259" key="2">
    <source>
        <dbReference type="Pfam" id="PF01370"/>
    </source>
</evidence>
<dbReference type="Pfam" id="PF01370">
    <property type="entry name" value="Epimerase"/>
    <property type="match status" value="1"/>
</dbReference>
<dbReference type="InterPro" id="IPR013549">
    <property type="entry name" value="DUF1731"/>
</dbReference>
<name>A0A4R6BZS6_9STAP</name>
<evidence type="ECO:0000256" key="1">
    <source>
        <dbReference type="ARBA" id="ARBA00009353"/>
    </source>
</evidence>
<dbReference type="InterPro" id="IPR001509">
    <property type="entry name" value="Epimerase_deHydtase"/>
</dbReference>
<dbReference type="PANTHER" id="PTHR11092:SF0">
    <property type="entry name" value="EPIMERASE FAMILY PROTEIN SDR39U1"/>
    <property type="match status" value="1"/>
</dbReference>
<dbReference type="InterPro" id="IPR010099">
    <property type="entry name" value="SDR39U1"/>
</dbReference>
<comment type="caution">
    <text evidence="4">The sequence shown here is derived from an EMBL/GenBank/DDBJ whole genome shotgun (WGS) entry which is preliminary data.</text>
</comment>
<dbReference type="SUPFAM" id="SSF51735">
    <property type="entry name" value="NAD(P)-binding Rossmann-fold domains"/>
    <property type="match status" value="1"/>
</dbReference>
<organism evidence="4 5">
    <name type="scientific">Macrococcus bovicus</name>
    <dbReference type="NCBI Taxonomy" id="69968"/>
    <lineage>
        <taxon>Bacteria</taxon>
        <taxon>Bacillati</taxon>
        <taxon>Bacillota</taxon>
        <taxon>Bacilli</taxon>
        <taxon>Bacillales</taxon>
        <taxon>Staphylococcaceae</taxon>
        <taxon>Macrococcus</taxon>
    </lineage>
</organism>
<dbReference type="InterPro" id="IPR036291">
    <property type="entry name" value="NAD(P)-bd_dom_sf"/>
</dbReference>
<comment type="similarity">
    <text evidence="1">Belongs to the NAD(P)-dependent epimerase/dehydratase family. SDR39U1 subfamily.</text>
</comment>
<feature type="domain" description="NAD-dependent epimerase/dehydratase" evidence="2">
    <location>
        <begin position="4"/>
        <end position="213"/>
    </location>
</feature>
<dbReference type="RefSeq" id="WP_133451769.1">
    <property type="nucleotide sequence ID" value="NZ_SCWF01000005.1"/>
</dbReference>
<dbReference type="OrthoDB" id="9801773at2"/>